<dbReference type="EMBL" id="JQEC01000040">
    <property type="protein sequence ID" value="KGJ91701.1"/>
    <property type="molecule type" value="Genomic_DNA"/>
</dbReference>
<keyword evidence="4 7" id="KW-1133">Transmembrane helix</keyword>
<organism evidence="10 11">
    <name type="scientific">Colwellia psychrerythraea</name>
    <name type="common">Vibrio psychroerythus</name>
    <dbReference type="NCBI Taxonomy" id="28229"/>
    <lineage>
        <taxon>Bacteria</taxon>
        <taxon>Pseudomonadati</taxon>
        <taxon>Pseudomonadota</taxon>
        <taxon>Gammaproteobacteria</taxon>
        <taxon>Alteromonadales</taxon>
        <taxon>Colwelliaceae</taxon>
        <taxon>Colwellia</taxon>
    </lineage>
</organism>
<keyword evidence="3 7" id="KW-0812">Transmembrane</keyword>
<feature type="domain" description="MacB-like periplasmic core" evidence="9">
    <location>
        <begin position="436"/>
        <end position="617"/>
    </location>
</feature>
<feature type="transmembrane region" description="Helical" evidence="7">
    <location>
        <begin position="431"/>
        <end position="450"/>
    </location>
</feature>
<feature type="domain" description="ABC3 transporter permease C-terminal" evidence="8">
    <location>
        <begin position="691"/>
        <end position="803"/>
    </location>
</feature>
<evidence type="ECO:0000313" key="11">
    <source>
        <dbReference type="Proteomes" id="UP000029868"/>
    </source>
</evidence>
<dbReference type="GO" id="GO:0022857">
    <property type="term" value="F:transmembrane transporter activity"/>
    <property type="evidence" value="ECO:0007669"/>
    <property type="project" value="TreeGrafter"/>
</dbReference>
<feature type="transmembrane region" description="Helical" evidence="7">
    <location>
        <begin position="774"/>
        <end position="796"/>
    </location>
</feature>
<evidence type="ECO:0000313" key="10">
    <source>
        <dbReference type="EMBL" id="KGJ91701.1"/>
    </source>
</evidence>
<dbReference type="Proteomes" id="UP000029868">
    <property type="component" value="Unassembled WGS sequence"/>
</dbReference>
<dbReference type="Pfam" id="PF12704">
    <property type="entry name" value="MacB_PCD"/>
    <property type="match status" value="2"/>
</dbReference>
<feature type="transmembrane region" description="Helical" evidence="7">
    <location>
        <begin position="21"/>
        <end position="42"/>
    </location>
</feature>
<dbReference type="Pfam" id="PF02687">
    <property type="entry name" value="FtsX"/>
    <property type="match status" value="2"/>
</dbReference>
<dbReference type="RefSeq" id="WP_033082913.1">
    <property type="nucleotide sequence ID" value="NZ_JQEC01000040.1"/>
</dbReference>
<dbReference type="PATRIC" id="fig|28229.3.peg.2903"/>
<comment type="similarity">
    <text evidence="6">Belongs to the ABC-4 integral membrane protein family.</text>
</comment>
<proteinExistence type="inferred from homology"/>
<name>A0A099KML3_COLPS</name>
<keyword evidence="5 7" id="KW-0472">Membrane</keyword>
<dbReference type="InterPro" id="IPR050250">
    <property type="entry name" value="Macrolide_Exporter_MacB"/>
</dbReference>
<evidence type="ECO:0000256" key="7">
    <source>
        <dbReference type="SAM" id="Phobius"/>
    </source>
</evidence>
<evidence type="ECO:0000259" key="9">
    <source>
        <dbReference type="Pfam" id="PF12704"/>
    </source>
</evidence>
<dbReference type="InterPro" id="IPR025857">
    <property type="entry name" value="MacB_PCD"/>
</dbReference>
<dbReference type="PANTHER" id="PTHR30572:SF4">
    <property type="entry name" value="ABC TRANSPORTER PERMEASE YTRF"/>
    <property type="match status" value="1"/>
</dbReference>
<dbReference type="GO" id="GO:0005886">
    <property type="term" value="C:plasma membrane"/>
    <property type="evidence" value="ECO:0007669"/>
    <property type="project" value="UniProtKB-SubCell"/>
</dbReference>
<evidence type="ECO:0000259" key="8">
    <source>
        <dbReference type="Pfam" id="PF02687"/>
    </source>
</evidence>
<sequence length="811" mass="89493">MSFLINEIKTTAASLSRVPGFVLTTVFTLSLTLGVLLAAFSLNHLLIFKALPYPDAQNLILMEQELQEGERKYSGSQYFVAQKLMYQQQKSLTSMALVFRSSAILASLRDKPLTEISYVTPEYFDMLGVPVALGRGFTEQENIDSNTANALISEQLWREQYGADANIIGQSITLGEQQYKIVGVVAASFVEPANFTDDANSQIWLPWDFHGQNEETWNYVYSQTAAIGKLSPATTIDQVSDEFNALVDPIFQQNGRVGHAKHQVIIAQFQDLQVAIVGDNKYIALLILLGAGVLLLIACANIVNLFFSRAAQRQRALVIQATLGAKLKHLFFTIWLESLLLCVASMVIGLVIAGWSIKLLRSVASHALPRLAELSLDLTAIAFACTLTLTLSLIFAVITLKLINHKQLISQLQSSGKGTGAQVNSKVRNTLVASQICLATLLLIVTSLVMTNALKVLNHPLGFEDENLYNLRLDIGEGYPEKESKRQLSRDLLAQLKKMNGVVNISRASNAPIRRGSNNTGLFNNDNVKLGHFAYVSIDDNYFNTVGLKILAGRSYNQQDIRNDSDTIILSKTAATKVVAAMGDGNGKIEDIIGKVVYSAGGDTWTVIGVVDNVYNPYNHEKSQGAKMYFGSSRTNFIIRMQAGNTLAKTQIINLLDEYFSDIKVWQFTSVSDIHEQLVYQKKLTLWLSLVLGIFALLLAAVGIYGVISYNSQMRRYELGIRMSLGAKSKRILLEFIGESLTPIAAGFSLSLLLAVILYSWAQQHINQWLSFDWVMISSSLLVLITIALAACYFPAKKIIASDPIKALRNE</sequence>
<evidence type="ECO:0000256" key="1">
    <source>
        <dbReference type="ARBA" id="ARBA00004651"/>
    </source>
</evidence>
<gene>
    <name evidence="10" type="ORF">GAB14E_3183</name>
</gene>
<feature type="domain" description="ABC3 transporter permease C-terminal" evidence="8">
    <location>
        <begin position="291"/>
        <end position="399"/>
    </location>
</feature>
<evidence type="ECO:0000256" key="6">
    <source>
        <dbReference type="ARBA" id="ARBA00038076"/>
    </source>
</evidence>
<feature type="transmembrane region" description="Helical" evidence="7">
    <location>
        <begin position="686"/>
        <end position="711"/>
    </location>
</feature>
<dbReference type="InterPro" id="IPR003838">
    <property type="entry name" value="ABC3_permease_C"/>
</dbReference>
<evidence type="ECO:0000256" key="2">
    <source>
        <dbReference type="ARBA" id="ARBA00022475"/>
    </source>
</evidence>
<accession>A0A099KML3</accession>
<feature type="transmembrane region" description="Helical" evidence="7">
    <location>
        <begin position="334"/>
        <end position="358"/>
    </location>
</feature>
<feature type="transmembrane region" description="Helical" evidence="7">
    <location>
        <begin position="282"/>
        <end position="307"/>
    </location>
</feature>
<evidence type="ECO:0000256" key="5">
    <source>
        <dbReference type="ARBA" id="ARBA00023136"/>
    </source>
</evidence>
<comment type="caution">
    <text evidence="10">The sequence shown here is derived from an EMBL/GenBank/DDBJ whole genome shotgun (WGS) entry which is preliminary data.</text>
</comment>
<evidence type="ECO:0000256" key="4">
    <source>
        <dbReference type="ARBA" id="ARBA00022989"/>
    </source>
</evidence>
<keyword evidence="2" id="KW-1003">Cell membrane</keyword>
<protein>
    <submittedName>
        <fullName evidence="10">MacB-like periplasmic core domain containing protein</fullName>
    </submittedName>
</protein>
<feature type="transmembrane region" description="Helical" evidence="7">
    <location>
        <begin position="732"/>
        <end position="762"/>
    </location>
</feature>
<dbReference type="OrthoDB" id="5711186at2"/>
<dbReference type="AlphaFoldDB" id="A0A099KML3"/>
<evidence type="ECO:0000256" key="3">
    <source>
        <dbReference type="ARBA" id="ARBA00022692"/>
    </source>
</evidence>
<reference evidence="10 11" key="1">
    <citation type="submission" date="2014-08" db="EMBL/GenBank/DDBJ databases">
        <title>Genomic and Phenotypic Diversity of Colwellia psychrerythraea strains from Disparate Marine Basins.</title>
        <authorList>
            <person name="Techtmann S.M."/>
            <person name="Stelling S.C."/>
            <person name="Utturkar S.M."/>
            <person name="Alshibli N."/>
            <person name="Harris A."/>
            <person name="Brown S.D."/>
            <person name="Hazen T.C."/>
        </authorList>
    </citation>
    <scope>NUCLEOTIDE SEQUENCE [LARGE SCALE GENOMIC DNA]</scope>
    <source>
        <strain evidence="10 11">GAB14E</strain>
    </source>
</reference>
<feature type="transmembrane region" description="Helical" evidence="7">
    <location>
        <begin position="378"/>
        <end position="403"/>
    </location>
</feature>
<comment type="subcellular location">
    <subcellularLocation>
        <location evidence="1">Cell membrane</location>
        <topology evidence="1">Multi-pass membrane protein</topology>
    </subcellularLocation>
</comment>
<dbReference type="PANTHER" id="PTHR30572">
    <property type="entry name" value="MEMBRANE COMPONENT OF TRANSPORTER-RELATED"/>
    <property type="match status" value="1"/>
</dbReference>
<feature type="domain" description="MacB-like periplasmic core" evidence="9">
    <location>
        <begin position="25"/>
        <end position="245"/>
    </location>
</feature>